<feature type="compositionally biased region" description="Basic and acidic residues" evidence="1">
    <location>
        <begin position="97"/>
        <end position="106"/>
    </location>
</feature>
<dbReference type="Proteomes" id="UP000269721">
    <property type="component" value="Unassembled WGS sequence"/>
</dbReference>
<feature type="compositionally biased region" description="Basic and acidic residues" evidence="1">
    <location>
        <begin position="179"/>
        <end position="191"/>
    </location>
</feature>
<feature type="region of interest" description="Disordered" evidence="1">
    <location>
        <begin position="1"/>
        <end position="206"/>
    </location>
</feature>
<dbReference type="AlphaFoldDB" id="A0A4P9WK78"/>
<feature type="compositionally biased region" description="Acidic residues" evidence="1">
    <location>
        <begin position="128"/>
        <end position="137"/>
    </location>
</feature>
<keyword evidence="3" id="KW-1185">Reference proteome</keyword>
<feature type="compositionally biased region" description="Low complexity" evidence="1">
    <location>
        <begin position="64"/>
        <end position="73"/>
    </location>
</feature>
<protein>
    <submittedName>
        <fullName evidence="2">Uncharacterized protein</fullName>
    </submittedName>
</protein>
<dbReference type="EMBL" id="KZ994823">
    <property type="protein sequence ID" value="RKO91968.1"/>
    <property type="molecule type" value="Genomic_DNA"/>
</dbReference>
<sequence>MPLRPPTTDPDIEDLGTERVLDDIFGTPAAPPPATATPTAPADPASSSVAKRKRGRPPKDHNSDAGSSGIIVSDDSDDDEDAQPRQDRTRRRVVPAKRPERPAREGGEEEDEEAWFDVTTHRQNAPVVDDDDDDDSDSDRKESRRADSDDEEVVKSEPADAILLDTDSEDDAEAESEEEIKPKREQSREPSRSPSLTPPPEMLPNSRMQGLQELRRGLDAMEPQLAADPYAHIARSLPTTANLDEETLRAIQPPPGDDGYLVILRIRCIDWDVDQRTEREVGPPLIMRFKSKKAFSKVYASVIQARFPTLQENEIKLEYKETIPMYSQGAPWMLQMPEAEEVPIGARRPSAGLAYFLRTPLLAFIKCALMLCTFPLQTRTPARTKTT</sequence>
<name>A0A4P9WK78_9FUNG</name>
<feature type="compositionally biased region" description="Basic and acidic residues" evidence="1">
    <location>
        <begin position="138"/>
        <end position="158"/>
    </location>
</feature>
<feature type="compositionally biased region" description="Low complexity" evidence="1">
    <location>
        <begin position="36"/>
        <end position="45"/>
    </location>
</feature>
<organism evidence="2 3">
    <name type="scientific">Blyttiomyces helicus</name>
    <dbReference type="NCBI Taxonomy" id="388810"/>
    <lineage>
        <taxon>Eukaryota</taxon>
        <taxon>Fungi</taxon>
        <taxon>Fungi incertae sedis</taxon>
        <taxon>Chytridiomycota</taxon>
        <taxon>Chytridiomycota incertae sedis</taxon>
        <taxon>Chytridiomycetes</taxon>
        <taxon>Chytridiomycetes incertae sedis</taxon>
        <taxon>Blyttiomyces</taxon>
    </lineage>
</organism>
<evidence type="ECO:0000256" key="1">
    <source>
        <dbReference type="SAM" id="MobiDB-lite"/>
    </source>
</evidence>
<feature type="compositionally biased region" description="Acidic residues" evidence="1">
    <location>
        <begin position="166"/>
        <end position="178"/>
    </location>
</feature>
<evidence type="ECO:0000313" key="3">
    <source>
        <dbReference type="Proteomes" id="UP000269721"/>
    </source>
</evidence>
<accession>A0A4P9WK78</accession>
<evidence type="ECO:0000313" key="2">
    <source>
        <dbReference type="EMBL" id="RKO91968.1"/>
    </source>
</evidence>
<reference evidence="3" key="1">
    <citation type="journal article" date="2018" name="Nat. Microbiol.">
        <title>Leveraging single-cell genomics to expand the fungal tree of life.</title>
        <authorList>
            <person name="Ahrendt S.R."/>
            <person name="Quandt C.A."/>
            <person name="Ciobanu D."/>
            <person name="Clum A."/>
            <person name="Salamov A."/>
            <person name="Andreopoulos B."/>
            <person name="Cheng J.F."/>
            <person name="Woyke T."/>
            <person name="Pelin A."/>
            <person name="Henrissat B."/>
            <person name="Reynolds N.K."/>
            <person name="Benny G.L."/>
            <person name="Smith M.E."/>
            <person name="James T.Y."/>
            <person name="Grigoriev I.V."/>
        </authorList>
    </citation>
    <scope>NUCLEOTIDE SEQUENCE [LARGE SCALE GENOMIC DNA]</scope>
</reference>
<proteinExistence type="predicted"/>
<gene>
    <name evidence="2" type="ORF">BDK51DRAFT_36788</name>
</gene>